<feature type="compositionally biased region" description="Low complexity" evidence="8">
    <location>
        <begin position="1430"/>
        <end position="1448"/>
    </location>
</feature>
<evidence type="ECO:0000256" key="5">
    <source>
        <dbReference type="ARBA" id="ARBA00022553"/>
    </source>
</evidence>
<feature type="compositionally biased region" description="Basic and acidic residues" evidence="8">
    <location>
        <begin position="588"/>
        <end position="608"/>
    </location>
</feature>
<evidence type="ECO:0000256" key="8">
    <source>
        <dbReference type="SAM" id="MobiDB-lite"/>
    </source>
</evidence>
<dbReference type="InterPro" id="IPR016024">
    <property type="entry name" value="ARM-type_fold"/>
</dbReference>
<dbReference type="GO" id="GO:0016281">
    <property type="term" value="C:eukaryotic translation initiation factor 4F complex"/>
    <property type="evidence" value="ECO:0007669"/>
    <property type="project" value="TreeGrafter"/>
</dbReference>
<comment type="similarity">
    <text evidence="2">Belongs to the eukaryotic initiation factor 4G family.</text>
</comment>
<dbReference type="PANTHER" id="PTHR23253:SF9">
    <property type="entry name" value="EUKARYOTIC TRANSLATION INITIATION FACTOR 4 GAMMA 2"/>
    <property type="match status" value="1"/>
</dbReference>
<feature type="compositionally biased region" description="Polar residues" evidence="8">
    <location>
        <begin position="788"/>
        <end position="797"/>
    </location>
</feature>
<dbReference type="VEuPathDB" id="FungiDB:EMCG_01878"/>
<dbReference type="EMBL" id="LCZI01000922">
    <property type="protein sequence ID" value="KKZ63774.1"/>
    <property type="molecule type" value="Genomic_DNA"/>
</dbReference>
<feature type="compositionally biased region" description="Polar residues" evidence="8">
    <location>
        <begin position="558"/>
        <end position="579"/>
    </location>
</feature>
<feature type="compositionally biased region" description="Polar residues" evidence="8">
    <location>
        <begin position="1018"/>
        <end position="1027"/>
    </location>
</feature>
<feature type="compositionally biased region" description="Polar residues" evidence="8">
    <location>
        <begin position="369"/>
        <end position="378"/>
    </location>
</feature>
<dbReference type="Pfam" id="PF12152">
    <property type="entry name" value="eIF_4G1"/>
    <property type="match status" value="1"/>
</dbReference>
<keyword evidence="6" id="KW-0694">RNA-binding</keyword>
<feature type="domain" description="MIF4G" evidence="9">
    <location>
        <begin position="1102"/>
        <end position="1341"/>
    </location>
</feature>
<accession>A0A0G2J243</accession>
<dbReference type="InterPro" id="IPR022745">
    <property type="entry name" value="eIF4G1_eIF4E-bd"/>
</dbReference>
<dbReference type="Pfam" id="PF02854">
    <property type="entry name" value="MIF4G"/>
    <property type="match status" value="1"/>
</dbReference>
<feature type="compositionally biased region" description="Polar residues" evidence="8">
    <location>
        <begin position="485"/>
        <end position="495"/>
    </location>
</feature>
<evidence type="ECO:0000259" key="9">
    <source>
        <dbReference type="SMART" id="SM00543"/>
    </source>
</evidence>
<feature type="compositionally biased region" description="Basic and acidic residues" evidence="8">
    <location>
        <begin position="704"/>
        <end position="736"/>
    </location>
</feature>
<dbReference type="Gene3D" id="1.25.40.180">
    <property type="match status" value="1"/>
</dbReference>
<feature type="compositionally biased region" description="Basic and acidic residues" evidence="8">
    <location>
        <begin position="617"/>
        <end position="686"/>
    </location>
</feature>
<feature type="compositionally biased region" description="Basic and acidic residues" evidence="8">
    <location>
        <begin position="1522"/>
        <end position="1537"/>
    </location>
</feature>
<evidence type="ECO:0000256" key="6">
    <source>
        <dbReference type="ARBA" id="ARBA00022884"/>
    </source>
</evidence>
<dbReference type="SUPFAM" id="SSF101489">
    <property type="entry name" value="Eukaryotic initiation factor 4f subunit eIF4g, eIF4e-binding domain"/>
    <property type="match status" value="1"/>
</dbReference>
<comment type="caution">
    <text evidence="10">The sequence shown here is derived from an EMBL/GenBank/DDBJ whole genome shotgun (WGS) entry which is preliminary data.</text>
</comment>
<feature type="region of interest" description="Disordered" evidence="8">
    <location>
        <begin position="1"/>
        <end position="395"/>
    </location>
</feature>
<feature type="compositionally biased region" description="Polar residues" evidence="8">
    <location>
        <begin position="57"/>
        <end position="67"/>
    </location>
</feature>
<reference evidence="11" key="1">
    <citation type="journal article" date="2015" name="PLoS Genet.">
        <title>The dynamic genome and transcriptome of the human fungal pathogen Blastomyces and close relative Emmonsia.</title>
        <authorList>
            <person name="Munoz J.F."/>
            <person name="Gauthier G.M."/>
            <person name="Desjardins C.A."/>
            <person name="Gallo J.E."/>
            <person name="Holder J."/>
            <person name="Sullivan T.D."/>
            <person name="Marty A.J."/>
            <person name="Carmen J.C."/>
            <person name="Chen Z."/>
            <person name="Ding L."/>
            <person name="Gujja S."/>
            <person name="Magrini V."/>
            <person name="Misas E."/>
            <person name="Mitreva M."/>
            <person name="Priest M."/>
            <person name="Saif S."/>
            <person name="Whiston E.A."/>
            <person name="Young S."/>
            <person name="Zeng Q."/>
            <person name="Goldman W.E."/>
            <person name="Mardis E.R."/>
            <person name="Taylor J.W."/>
            <person name="McEwen J.G."/>
            <person name="Clay O.K."/>
            <person name="Klein B.S."/>
            <person name="Cuomo C.A."/>
        </authorList>
    </citation>
    <scope>NUCLEOTIDE SEQUENCE [LARGE SCALE GENOMIC DNA]</scope>
    <source>
        <strain evidence="11">UAMH 3008</strain>
    </source>
</reference>
<feature type="compositionally biased region" description="Polar residues" evidence="8">
    <location>
        <begin position="511"/>
        <end position="530"/>
    </location>
</feature>
<feature type="compositionally biased region" description="Gly residues" evidence="8">
    <location>
        <begin position="244"/>
        <end position="262"/>
    </location>
</feature>
<feature type="region of interest" description="Disordered" evidence="8">
    <location>
        <begin position="446"/>
        <end position="757"/>
    </location>
</feature>
<feature type="region of interest" description="Disordered" evidence="8">
    <location>
        <begin position="1364"/>
        <end position="1537"/>
    </location>
</feature>
<comment type="subcellular location">
    <subcellularLocation>
        <location evidence="1">Cytoplasm</location>
    </subcellularLocation>
</comment>
<sequence>MTSISQTSGLQPQGQSTSSAAASQGHSPASSKSSPQTITGEAAASSTTAGSGPAQTPQHGKSPSVSLNGKHMQHPAPPVAGGLTIVNGNTAPNPSLHDRKTSVTINPSLIPNGGLAGASGRANNLRFGDMDSQGAPMNNPASLPNQPQSTLGVNASMNPRATSPQTSPSPIPQPIASGGRPPSSLQGQGNNINFGFGSFGGDPGDMNRPNMRPVPQGPMGPNAQSTHLRRESSHSTHGDTGNHGMPGGPPGRGGYGHGGRGRSYGQPHQPMGYNSPGPGYRSTPNQPRGGPNMGFHGHNQRSLGPFPHSPRQAARSPALSNVNPATPPMSQVPMANTQMQAPHYGGYPTHMGPQQVKQQSSYPPKFSNRRSSLPQNHNGPRFKPPNSKRHFTSQAHLQYPPPPTLSPESGHFEQYLTMIKTQGFVAQGYDPNYYYQPSPYNMPQGQYQYMAPPSPRAAMNVPHPPQAPYMQAQYSNQGHPPPQATPLSRSPSQVSGPDRPGSSLGPAQPSVPMTQGPSHTANRSTSSPVPKSQFIVPAKKSSVVIKDPNSGKEMYFDKQTTSHPRTTPSPVKLSANTPASTPPPRTVSRTEHERSDSKTMTGEEKKQSFQDAIAQKVKAEAEARKREEAEKAEKQRREKEEAEAKAREEVEAKKAAEEAEKAAALEKEKEQERKEAAAKEASKPEAPKPVVEAAPAEDEIDWDALEKELAEKEAAAEKAYAEKKRKQQEEKARQEKEEQETYAANLKKAELEAEAAEETRIRKLEQGEEDVVKKERADLLFASLKNKGAQSPTSTAESPAIRTPAESGAATPVSDISMGPPSKPANGGKRDKPAALKLETTKTVEPPQPSAAMKSLQTARFLEDPSKIIYPPAIVSPNPALNANAPVDRKFKYNKEFLLQFQSVFKEKPSIDWDSRVRETVGDSTDTSSRPGSARTPIMGGGRTTSRPGIQASFPNTGMGKFAQAPGRAQTLPPGGIGRDGFPMSAGGSHGPSMANPFGHFSRGPGGLPMGSSPMSRTNSSTMQQMPSPRAGSHRGQRSGSKRDKGSRKEEETHNKSMPLTANLDIKPLVPSQSSWKPRSLGQNLSGPALGGDGHMPPDVVQRKVKSNLNKMAPEKFDRIADQILEIVGQSKDESDGRTLRQVIQLTFEKATDEAHWAPMYAKFCKRMLDSMSPEIKDQNIRDKQGNVVTGGSLFRKYLLNRCQEEFERGWKINLPDKPEGGNEEAVMMSDEYYAAAAAKRRGLGLVKFIGELYKLGMLTERIMHQCVKKLVDYEGVPEEAEVESLTSLLRTIGFSLDNSEKGHGMMDAYFVRINMMMETPGLASRLKFMLMDIIDLRRSGWMSKDGDKGPKTIVEIREAAARAQQEQEMERMRQQANRGGRMPMGRGDSRNFSGGYGNQAPPPNFASSTVGSDDLRRLKTTRNTNQPVSFGPSSMFGSRSSSGRRNLGPGGNLVRGGEDSGASSRTGTPPGGKDKKDDKEAASSVNAFSALAALNTEDTLATSPPSNPSSPPMVKSQPAVERSKTPAKEQEGRSTS</sequence>
<feature type="compositionally biased region" description="Low complexity" evidence="8">
    <location>
        <begin position="187"/>
        <end position="196"/>
    </location>
</feature>
<feature type="compositionally biased region" description="Polar residues" evidence="8">
    <location>
        <begin position="135"/>
        <end position="160"/>
    </location>
</feature>
<dbReference type="Gene3D" id="1.20.970.30">
    <property type="entry name" value="eIF4G, eIF4E-binding domain"/>
    <property type="match status" value="1"/>
</dbReference>
<dbReference type="Proteomes" id="UP000034164">
    <property type="component" value="Unassembled WGS sequence"/>
</dbReference>
<keyword evidence="3" id="KW-0963">Cytoplasm</keyword>
<feature type="compositionally biased region" description="Polar residues" evidence="8">
    <location>
        <begin position="1"/>
        <end position="12"/>
    </location>
</feature>
<dbReference type="FunFam" id="1.25.40.180:FF:000020">
    <property type="entry name" value="Eukaryotic translation initiation factor subunit"/>
    <property type="match status" value="1"/>
</dbReference>
<evidence type="ECO:0000256" key="3">
    <source>
        <dbReference type="ARBA" id="ARBA00022490"/>
    </source>
</evidence>
<evidence type="ECO:0000256" key="2">
    <source>
        <dbReference type="ARBA" id="ARBA00005775"/>
    </source>
</evidence>
<feature type="compositionally biased region" description="Basic and acidic residues" evidence="8">
    <location>
        <begin position="228"/>
        <end position="237"/>
    </location>
</feature>
<evidence type="ECO:0000313" key="10">
    <source>
        <dbReference type="EMBL" id="KKZ63774.1"/>
    </source>
</evidence>
<keyword evidence="5" id="KW-0597">Phosphoprotein</keyword>
<dbReference type="GO" id="GO:0003743">
    <property type="term" value="F:translation initiation factor activity"/>
    <property type="evidence" value="ECO:0007669"/>
    <property type="project" value="UniProtKB-KW"/>
</dbReference>
<feature type="compositionally biased region" description="Low complexity" evidence="8">
    <location>
        <begin position="13"/>
        <end position="27"/>
    </location>
</feature>
<feature type="compositionally biased region" description="Basic and acidic residues" evidence="8">
    <location>
        <begin position="1041"/>
        <end position="1055"/>
    </location>
</feature>
<evidence type="ECO:0000256" key="1">
    <source>
        <dbReference type="ARBA" id="ARBA00004496"/>
    </source>
</evidence>
<gene>
    <name evidence="10" type="ORF">EMCG_01878</name>
</gene>
<feature type="compositionally biased region" description="Polar residues" evidence="8">
    <location>
        <begin position="944"/>
        <end position="956"/>
    </location>
</feature>
<evidence type="ECO:0000256" key="4">
    <source>
        <dbReference type="ARBA" id="ARBA00022540"/>
    </source>
</evidence>
<dbReference type="PANTHER" id="PTHR23253">
    <property type="entry name" value="EUKARYOTIC TRANSLATION INITIATION FACTOR 4 GAMMA"/>
    <property type="match status" value="1"/>
</dbReference>
<feature type="compositionally biased region" description="Basic and acidic residues" evidence="8">
    <location>
        <begin position="747"/>
        <end position="757"/>
    </location>
</feature>
<dbReference type="SMART" id="SM00543">
    <property type="entry name" value="MIF4G"/>
    <property type="match status" value="1"/>
</dbReference>
<dbReference type="GO" id="GO:0003729">
    <property type="term" value="F:mRNA binding"/>
    <property type="evidence" value="ECO:0007669"/>
    <property type="project" value="TreeGrafter"/>
</dbReference>
<dbReference type="GO" id="GO:0010494">
    <property type="term" value="C:cytoplasmic stress granule"/>
    <property type="evidence" value="ECO:0007669"/>
    <property type="project" value="UniProtKB-ARBA"/>
</dbReference>
<name>A0A0G2J243_9EURO</name>
<feature type="region of interest" description="Disordered" evidence="8">
    <location>
        <begin position="919"/>
        <end position="1099"/>
    </location>
</feature>
<feature type="compositionally biased region" description="Polar residues" evidence="8">
    <location>
        <begin position="922"/>
        <end position="931"/>
    </location>
</feature>
<feature type="compositionally biased region" description="Basic and acidic residues" evidence="8">
    <location>
        <begin position="1473"/>
        <end position="1482"/>
    </location>
</feature>
<organism evidence="10 11">
    <name type="scientific">[Emmonsia] crescens</name>
    <dbReference type="NCBI Taxonomy" id="73230"/>
    <lineage>
        <taxon>Eukaryota</taxon>
        <taxon>Fungi</taxon>
        <taxon>Dikarya</taxon>
        <taxon>Ascomycota</taxon>
        <taxon>Pezizomycotina</taxon>
        <taxon>Eurotiomycetes</taxon>
        <taxon>Eurotiomycetidae</taxon>
        <taxon>Onygenales</taxon>
        <taxon>Ajellomycetaceae</taxon>
        <taxon>Emergomyces</taxon>
    </lineage>
</organism>
<keyword evidence="4 10" id="KW-0396">Initiation factor</keyword>
<protein>
    <submittedName>
        <fullName evidence="10">Translation initiation factor 4G</fullName>
    </submittedName>
</protein>
<feature type="compositionally biased region" description="Low complexity" evidence="8">
    <location>
        <begin position="37"/>
        <end position="56"/>
    </location>
</feature>
<dbReference type="InterPro" id="IPR036211">
    <property type="entry name" value="eIF4G_eIF4E-bd_sf"/>
</dbReference>
<keyword evidence="7" id="KW-0648">Protein biosynthesis</keyword>
<dbReference type="SUPFAM" id="SSF48371">
    <property type="entry name" value="ARM repeat"/>
    <property type="match status" value="1"/>
</dbReference>
<proteinExistence type="inferred from homology"/>
<dbReference type="OrthoDB" id="514777at2759"/>
<feature type="region of interest" description="Disordered" evidence="8">
    <location>
        <begin position="783"/>
        <end position="853"/>
    </location>
</feature>
<evidence type="ECO:0000256" key="7">
    <source>
        <dbReference type="ARBA" id="ARBA00022917"/>
    </source>
</evidence>
<feature type="compositionally biased region" description="Basic and acidic residues" evidence="8">
    <location>
        <begin position="828"/>
        <end position="842"/>
    </location>
</feature>
<dbReference type="FunFam" id="1.20.970.30:FF:000001">
    <property type="entry name" value="Eukaryotic translation initiation factor subunit eIF-4F, putative"/>
    <property type="match status" value="1"/>
</dbReference>
<evidence type="ECO:0000313" key="11">
    <source>
        <dbReference type="Proteomes" id="UP000034164"/>
    </source>
</evidence>
<dbReference type="InterPro" id="IPR003890">
    <property type="entry name" value="MIF4G-like_typ-3"/>
</dbReference>
<feature type="compositionally biased region" description="Polar residues" evidence="8">
    <location>
        <begin position="1071"/>
        <end position="1086"/>
    </location>
</feature>